<dbReference type="PIRSF" id="PIRSF036626">
    <property type="entry name" value="MPTBd_MobAlike"/>
    <property type="match status" value="1"/>
</dbReference>
<dbReference type="InterPro" id="IPR025877">
    <property type="entry name" value="MobA-like_NTP_Trfase"/>
</dbReference>
<name>A0A3S2VL58_9PROT</name>
<feature type="domain" description="MoaB/Mog" evidence="2">
    <location>
        <begin position="178"/>
        <end position="312"/>
    </location>
</feature>
<dbReference type="InterPro" id="IPR001453">
    <property type="entry name" value="MoaB/Mog_dom"/>
</dbReference>
<dbReference type="PANTHER" id="PTHR43777">
    <property type="entry name" value="MOLYBDENUM COFACTOR CYTIDYLYLTRANSFERASE"/>
    <property type="match status" value="1"/>
</dbReference>
<keyword evidence="1" id="KW-0460">Magnesium</keyword>
<evidence type="ECO:0000256" key="1">
    <source>
        <dbReference type="ARBA" id="ARBA00022842"/>
    </source>
</evidence>
<keyword evidence="4" id="KW-1185">Reference proteome</keyword>
<keyword evidence="3" id="KW-0418">Kinase</keyword>
<dbReference type="EMBL" id="SADE01000003">
    <property type="protein sequence ID" value="RVU34778.1"/>
    <property type="molecule type" value="Genomic_DNA"/>
</dbReference>
<proteinExistence type="predicted"/>
<dbReference type="InterPro" id="IPR036425">
    <property type="entry name" value="MoaB/Mog-like_dom_sf"/>
</dbReference>
<protein>
    <submittedName>
        <fullName evidence="3">4-diphosphocytidyl-2C-methyl-D-erythritol kinase</fullName>
    </submittedName>
</protein>
<accession>A0A3S2VL58</accession>
<dbReference type="SMART" id="SM00852">
    <property type="entry name" value="MoCF_biosynth"/>
    <property type="match status" value="1"/>
</dbReference>
<dbReference type="Pfam" id="PF00994">
    <property type="entry name" value="MoCF_biosynth"/>
    <property type="match status" value="1"/>
</dbReference>
<dbReference type="GO" id="GO:0016779">
    <property type="term" value="F:nucleotidyltransferase activity"/>
    <property type="evidence" value="ECO:0007669"/>
    <property type="project" value="UniProtKB-ARBA"/>
</dbReference>
<gene>
    <name evidence="3" type="ORF">EOI86_18195</name>
</gene>
<dbReference type="Gene3D" id="3.40.980.10">
    <property type="entry name" value="MoaB/Mog-like domain"/>
    <property type="match status" value="1"/>
</dbReference>
<dbReference type="Pfam" id="PF12804">
    <property type="entry name" value="NTP_transf_3"/>
    <property type="match status" value="1"/>
</dbReference>
<dbReference type="InterPro" id="IPR012184">
    <property type="entry name" value="Bifunc_Mopterin-bd"/>
</dbReference>
<dbReference type="CDD" id="cd04182">
    <property type="entry name" value="GT_2_like_f"/>
    <property type="match status" value="1"/>
</dbReference>
<reference evidence="4" key="1">
    <citation type="submission" date="2019-01" db="EMBL/GenBank/DDBJ databases">
        <title>Gri0909 isolated from a small marine red alga.</title>
        <authorList>
            <person name="Kim J."/>
            <person name="Jeong S.E."/>
            <person name="Jeon C.O."/>
        </authorList>
    </citation>
    <scope>NUCLEOTIDE SEQUENCE [LARGE SCALE GENOMIC DNA]</scope>
    <source>
        <strain evidence="4">Gri0909</strain>
    </source>
</reference>
<organism evidence="3 4">
    <name type="scientific">Hwanghaeella grinnelliae</name>
    <dbReference type="NCBI Taxonomy" id="2500179"/>
    <lineage>
        <taxon>Bacteria</taxon>
        <taxon>Pseudomonadati</taxon>
        <taxon>Pseudomonadota</taxon>
        <taxon>Alphaproteobacteria</taxon>
        <taxon>Rhodospirillales</taxon>
        <taxon>Rhodospirillaceae</taxon>
        <taxon>Hwanghaeella</taxon>
    </lineage>
</organism>
<dbReference type="RefSeq" id="WP_127766925.1">
    <property type="nucleotide sequence ID" value="NZ_SADE01000003.1"/>
</dbReference>
<dbReference type="GO" id="GO:0016301">
    <property type="term" value="F:kinase activity"/>
    <property type="evidence" value="ECO:0007669"/>
    <property type="project" value="UniProtKB-KW"/>
</dbReference>
<sequence>MRFGDISIDKALGSILVHSTRAGSKRLKKGRILAQSDLDALREAGIASVIVVTLDADDVHEDLAAKRIAEAAAGPGGFEAGSAQSISAPFTGRVNLIAEAAGIAKIDTTAVDMLNLVDEAITIATVPPFAVVQPGQMVATIKIIPFAAPEDLVARCEDIARQASPMIAVAPFAAKRTAFIQTRLKDTKESVLDKTTAVMTARLEKVGASLAGEVRVPHEVSVLAQAITDLAAKETPDLIFIAGASAITDRRDVIPSAIEQAGGTVDHFGMPVDPGNLLLFGNLSGVPVVGMPGCARSPKLNGFDWVLERLAADIPVTRADIMKMGAGGLLKEIETRPQPRSAPSAPQSPAPQVPRAPRIAAILLAAGRSTRMGDRNKLLADVDGRPMVRRVAETLAASKVIGITAVLGHEADTVRGALGDLSVNFVDNPDFAQGLSTSVKAGVSMLPEDCDGFIVCLGDMPTVRTADIDRLIAAFNPVEGRAICMPVHHGKRGNPVLFARRLAAEMAALEGDTGAKRLIGAHEDEVCEVETDSGVLLDIDTPDALSRFTSSQFKDA</sequence>
<dbReference type="SUPFAM" id="SSF53448">
    <property type="entry name" value="Nucleotide-diphospho-sugar transferases"/>
    <property type="match status" value="1"/>
</dbReference>
<dbReference type="Gene3D" id="3.90.550.10">
    <property type="entry name" value="Spore Coat Polysaccharide Biosynthesis Protein SpsA, Chain A"/>
    <property type="match status" value="1"/>
</dbReference>
<comment type="caution">
    <text evidence="3">The sequence shown here is derived from an EMBL/GenBank/DDBJ whole genome shotgun (WGS) entry which is preliminary data.</text>
</comment>
<evidence type="ECO:0000259" key="2">
    <source>
        <dbReference type="SMART" id="SM00852"/>
    </source>
</evidence>
<dbReference type="PANTHER" id="PTHR43777:SF1">
    <property type="entry name" value="MOLYBDENUM COFACTOR CYTIDYLYLTRANSFERASE"/>
    <property type="match status" value="1"/>
</dbReference>
<dbReference type="InterPro" id="IPR029044">
    <property type="entry name" value="Nucleotide-diphossugar_trans"/>
</dbReference>
<dbReference type="CDD" id="cd03522">
    <property type="entry name" value="MoeA_like"/>
    <property type="match status" value="1"/>
</dbReference>
<evidence type="ECO:0000313" key="4">
    <source>
        <dbReference type="Proteomes" id="UP000287447"/>
    </source>
</evidence>
<dbReference type="OrthoDB" id="9779263at2"/>
<dbReference type="Proteomes" id="UP000287447">
    <property type="component" value="Unassembled WGS sequence"/>
</dbReference>
<dbReference type="AlphaFoldDB" id="A0A3S2VL58"/>
<evidence type="ECO:0000313" key="3">
    <source>
        <dbReference type="EMBL" id="RVU34778.1"/>
    </source>
</evidence>
<dbReference type="SUPFAM" id="SSF53218">
    <property type="entry name" value="Molybdenum cofactor biosynthesis proteins"/>
    <property type="match status" value="1"/>
</dbReference>
<keyword evidence="3" id="KW-0808">Transferase</keyword>